<gene>
    <name evidence="3" type="ORF">OSR52_01065</name>
</gene>
<accession>A0ABT6FMY2</accession>
<evidence type="ECO:0000259" key="2">
    <source>
        <dbReference type="Pfam" id="PF20732"/>
    </source>
</evidence>
<keyword evidence="4" id="KW-1185">Reference proteome</keyword>
<comment type="caution">
    <text evidence="3">The sequence shown here is derived from an EMBL/GenBank/DDBJ whole genome shotgun (WGS) entry which is preliminary data.</text>
</comment>
<dbReference type="PIRSF" id="PIRSF016719">
    <property type="entry name" value="UCP016719"/>
    <property type="match status" value="1"/>
</dbReference>
<dbReference type="InterPro" id="IPR048502">
    <property type="entry name" value="NamZ_N"/>
</dbReference>
<dbReference type="PROSITE" id="PS51257">
    <property type="entry name" value="PROKAR_LIPOPROTEIN"/>
    <property type="match status" value="1"/>
</dbReference>
<organism evidence="3 4">
    <name type="scientific">Galbibacter pacificus</name>
    <dbReference type="NCBI Taxonomy" id="2996052"/>
    <lineage>
        <taxon>Bacteria</taxon>
        <taxon>Pseudomonadati</taxon>
        <taxon>Bacteroidota</taxon>
        <taxon>Flavobacteriia</taxon>
        <taxon>Flavobacteriales</taxon>
        <taxon>Flavobacteriaceae</taxon>
        <taxon>Galbibacter</taxon>
    </lineage>
</organism>
<name>A0ABT6FMY2_9FLAO</name>
<dbReference type="RefSeq" id="WP_277898202.1">
    <property type="nucleotide sequence ID" value="NZ_JAPMUA010000001.1"/>
</dbReference>
<dbReference type="Proteomes" id="UP001153642">
    <property type="component" value="Unassembled WGS sequence"/>
</dbReference>
<dbReference type="EMBL" id="JAPMUA010000001">
    <property type="protein sequence ID" value="MDG3584439.1"/>
    <property type="molecule type" value="Genomic_DNA"/>
</dbReference>
<dbReference type="InterPro" id="IPR008302">
    <property type="entry name" value="NamZ"/>
</dbReference>
<dbReference type="Gene3D" id="3.40.50.12170">
    <property type="entry name" value="Uncharacterised protein PF07075, DUF1343"/>
    <property type="match status" value="1"/>
</dbReference>
<feature type="domain" description="Peptidoglycan beta-N-acetylmuramidase NamZ C-terminal" evidence="2">
    <location>
        <begin position="272"/>
        <end position="410"/>
    </location>
</feature>
<protein>
    <submittedName>
        <fullName evidence="3">DUF1343 domain-containing protein</fullName>
    </submittedName>
</protein>
<evidence type="ECO:0000313" key="3">
    <source>
        <dbReference type="EMBL" id="MDG3584439.1"/>
    </source>
</evidence>
<reference evidence="3" key="1">
    <citation type="submission" date="2022-11" db="EMBL/GenBank/DDBJ databases">
        <title>High-quality draft genome sequence of Galbibacter sp. strain CMA-7.</title>
        <authorList>
            <person name="Wei L."/>
            <person name="Dong C."/>
            <person name="Shao Z."/>
        </authorList>
    </citation>
    <scope>NUCLEOTIDE SEQUENCE</scope>
    <source>
        <strain evidence="3">CMA-7</strain>
    </source>
</reference>
<sequence length="411" mass="46299">MRYFISFKNTFLLLFFLVISCGNGHQQKKEGTHTENNGVDISEKIVVGANQTNEYLPLLKNKKVGIVANQTSVLFKKDGKHTHLVDSLLGLGIAVEKIFSPEHGFRGKADAGEHVKGNKDTKTGLSIVSLYGKSRKPDAEQLKDLDIVVFDIQDVGVRFYTYTSTLHLVMEACAENNVPLIVLDRPNPNASYVDGPMLEMAHTSFLGKIPIPLVYGLTIGEYGKMLNGEHWLANGVQCDLTVIPVKNYTHQSNYSLPIRPSPNLPNDQSIALYPSLGFFEGTHINAGRGTEFQFQRYGAPFLDKNYFTFTYTPKPNFGSKSPKHQDEVCYGEDLSHIEAPKMVSMKWVIKAYQHCTDKPNFFRTSSFTLHAGTEKLQEQIESGLTNEEIRASWQKDLDSFKKIRKKYLIYD</sequence>
<evidence type="ECO:0000259" key="1">
    <source>
        <dbReference type="Pfam" id="PF07075"/>
    </source>
</evidence>
<feature type="domain" description="Peptidoglycan beta-N-acetylmuramidase NamZ N-terminal" evidence="1">
    <location>
        <begin position="64"/>
        <end position="267"/>
    </location>
</feature>
<evidence type="ECO:0000313" key="4">
    <source>
        <dbReference type="Proteomes" id="UP001153642"/>
    </source>
</evidence>
<dbReference type="InterPro" id="IPR048503">
    <property type="entry name" value="NamZ_C"/>
</dbReference>
<dbReference type="Gene3D" id="3.90.1150.140">
    <property type="match status" value="1"/>
</dbReference>
<dbReference type="Pfam" id="PF07075">
    <property type="entry name" value="NamZ_N"/>
    <property type="match status" value="1"/>
</dbReference>
<dbReference type="Pfam" id="PF20732">
    <property type="entry name" value="NamZ_C"/>
    <property type="match status" value="1"/>
</dbReference>
<proteinExistence type="predicted"/>
<dbReference type="PANTHER" id="PTHR42915">
    <property type="entry name" value="HYPOTHETICAL 460 KDA PROTEIN IN FEUA-SIGW INTERGENIC REGION [PRECURSOR]"/>
    <property type="match status" value="1"/>
</dbReference>
<dbReference type="PANTHER" id="PTHR42915:SF1">
    <property type="entry name" value="PEPTIDOGLYCAN BETA-N-ACETYLMURAMIDASE NAMZ"/>
    <property type="match status" value="1"/>
</dbReference>